<feature type="domain" description="Major facilitator superfamily (MFS) profile" evidence="7">
    <location>
        <begin position="30"/>
        <end position="426"/>
    </location>
</feature>
<dbReference type="Proteomes" id="UP000237381">
    <property type="component" value="Unassembled WGS sequence"/>
</dbReference>
<evidence type="ECO:0000256" key="4">
    <source>
        <dbReference type="ARBA" id="ARBA00022989"/>
    </source>
</evidence>
<dbReference type="InterPro" id="IPR036259">
    <property type="entry name" value="MFS_trans_sf"/>
</dbReference>
<feature type="transmembrane region" description="Helical" evidence="6">
    <location>
        <begin position="95"/>
        <end position="113"/>
    </location>
</feature>
<evidence type="ECO:0000256" key="6">
    <source>
        <dbReference type="SAM" id="Phobius"/>
    </source>
</evidence>
<accession>A0A2S4MCD3</accession>
<reference evidence="8 9" key="1">
    <citation type="submission" date="2018-01" db="EMBL/GenBank/DDBJ databases">
        <title>Genomic Encyclopedia of Type Strains, Phase III (KMG-III): the genomes of soil and plant-associated and newly described type strains.</title>
        <authorList>
            <person name="Whitman W."/>
        </authorList>
    </citation>
    <scope>NUCLEOTIDE SEQUENCE [LARGE SCALE GENOMIC DNA]</scope>
    <source>
        <strain evidence="8 9">JCM 18070</strain>
    </source>
</reference>
<keyword evidence="2" id="KW-1003">Cell membrane</keyword>
<organism evidence="8 9">
    <name type="scientific">Paraburkholderia eburnea</name>
    <dbReference type="NCBI Taxonomy" id="1189126"/>
    <lineage>
        <taxon>Bacteria</taxon>
        <taxon>Pseudomonadati</taxon>
        <taxon>Pseudomonadota</taxon>
        <taxon>Betaproteobacteria</taxon>
        <taxon>Burkholderiales</taxon>
        <taxon>Burkholderiaceae</taxon>
        <taxon>Paraburkholderia</taxon>
    </lineage>
</organism>
<feature type="transmembrane region" description="Helical" evidence="6">
    <location>
        <begin position="273"/>
        <end position="294"/>
    </location>
</feature>
<dbReference type="GO" id="GO:0005886">
    <property type="term" value="C:plasma membrane"/>
    <property type="evidence" value="ECO:0007669"/>
    <property type="project" value="UniProtKB-SubCell"/>
</dbReference>
<evidence type="ECO:0000256" key="1">
    <source>
        <dbReference type="ARBA" id="ARBA00004651"/>
    </source>
</evidence>
<dbReference type="AlphaFoldDB" id="A0A2S4MCD3"/>
<feature type="transmembrane region" description="Helical" evidence="6">
    <location>
        <begin position="66"/>
        <end position="88"/>
    </location>
</feature>
<keyword evidence="3 6" id="KW-0812">Transmembrane</keyword>
<dbReference type="InterPro" id="IPR050189">
    <property type="entry name" value="MFS_Efflux_Transporters"/>
</dbReference>
<feature type="transmembrane region" description="Helical" evidence="6">
    <location>
        <begin position="333"/>
        <end position="356"/>
    </location>
</feature>
<dbReference type="PROSITE" id="PS50850">
    <property type="entry name" value="MFS"/>
    <property type="match status" value="1"/>
</dbReference>
<dbReference type="PANTHER" id="PTHR43124:SF3">
    <property type="entry name" value="CHLORAMPHENICOL EFFLUX PUMP RV0191"/>
    <property type="match status" value="1"/>
</dbReference>
<evidence type="ECO:0000256" key="3">
    <source>
        <dbReference type="ARBA" id="ARBA00022692"/>
    </source>
</evidence>
<evidence type="ECO:0000259" key="7">
    <source>
        <dbReference type="PROSITE" id="PS50850"/>
    </source>
</evidence>
<keyword evidence="5 6" id="KW-0472">Membrane</keyword>
<feature type="transmembrane region" description="Helical" evidence="6">
    <location>
        <begin position="404"/>
        <end position="422"/>
    </location>
</feature>
<evidence type="ECO:0000256" key="5">
    <source>
        <dbReference type="ARBA" id="ARBA00023136"/>
    </source>
</evidence>
<sequence length="436" mass="45581">MLSGRAGSVTARHPTRPSTIRIMTALRLRVFAVFALGYFVSYLFRGVNLGFAPFLTHEMGFTATDLGTLTSLYFLGFAGAQIPGGVLLDHFGPRRVTACVMLVAAAGALVFGLSHSMAAMMVGRLLVGVGVSVCLGGAFKATAQHFPVAQLTLVNGLVMAVGGLGGVAVGAPLSWLLTIAPWRSVSLGLAALTAAVAAIIWIGGPRTRDTHHQASVLEQFKGTAHILRSHAFWKTATFSALTQTVFYAMQSLWVGAFLRDVTPAGTVDVASRAASLVSVLGGAFIVGNIGFGALARAFERRGVSVARFSGVTMALFVLVQALLAARAPLPAPLLWAAYGALGGTGILTYAVLAEYFPARLIGRVNTTFTLVIFVGIFVAQIAVGAALGHWSAVDGHYPVVAHQAVWTGLIVLQTVAGLWYFMPGRRAGAAQPAMES</sequence>
<comment type="caution">
    <text evidence="8">The sequence shown here is derived from an EMBL/GenBank/DDBJ whole genome shotgun (WGS) entry which is preliminary data.</text>
</comment>
<dbReference type="Gene3D" id="1.20.1250.20">
    <property type="entry name" value="MFS general substrate transporter like domains"/>
    <property type="match status" value="2"/>
</dbReference>
<feature type="transmembrane region" description="Helical" evidence="6">
    <location>
        <begin position="151"/>
        <end position="173"/>
    </location>
</feature>
<proteinExistence type="predicted"/>
<dbReference type="Pfam" id="PF07690">
    <property type="entry name" value="MFS_1"/>
    <property type="match status" value="1"/>
</dbReference>
<dbReference type="InterPro" id="IPR020846">
    <property type="entry name" value="MFS_dom"/>
</dbReference>
<evidence type="ECO:0000256" key="2">
    <source>
        <dbReference type="ARBA" id="ARBA00022475"/>
    </source>
</evidence>
<name>A0A2S4MCD3_9BURK</name>
<keyword evidence="4 6" id="KW-1133">Transmembrane helix</keyword>
<gene>
    <name evidence="8" type="ORF">B0G62_105125</name>
</gene>
<feature type="transmembrane region" description="Helical" evidence="6">
    <location>
        <begin position="185"/>
        <end position="203"/>
    </location>
</feature>
<keyword evidence="9" id="KW-1185">Reference proteome</keyword>
<feature type="transmembrane region" description="Helical" evidence="6">
    <location>
        <begin position="368"/>
        <end position="392"/>
    </location>
</feature>
<dbReference type="SUPFAM" id="SSF103473">
    <property type="entry name" value="MFS general substrate transporter"/>
    <property type="match status" value="1"/>
</dbReference>
<feature type="transmembrane region" description="Helical" evidence="6">
    <location>
        <begin position="26"/>
        <end position="46"/>
    </location>
</feature>
<evidence type="ECO:0000313" key="9">
    <source>
        <dbReference type="Proteomes" id="UP000237381"/>
    </source>
</evidence>
<feature type="transmembrane region" description="Helical" evidence="6">
    <location>
        <begin position="119"/>
        <end position="139"/>
    </location>
</feature>
<dbReference type="InterPro" id="IPR011701">
    <property type="entry name" value="MFS"/>
</dbReference>
<evidence type="ECO:0000313" key="8">
    <source>
        <dbReference type="EMBL" id="POR52157.1"/>
    </source>
</evidence>
<comment type="subcellular location">
    <subcellularLocation>
        <location evidence="1">Cell membrane</location>
        <topology evidence="1">Multi-pass membrane protein</topology>
    </subcellularLocation>
</comment>
<protein>
    <submittedName>
        <fullName evidence="8">MFS transporter</fullName>
    </submittedName>
</protein>
<dbReference type="PANTHER" id="PTHR43124">
    <property type="entry name" value="PURINE EFFLUX PUMP PBUE"/>
    <property type="match status" value="1"/>
</dbReference>
<feature type="transmembrane region" description="Helical" evidence="6">
    <location>
        <begin position="306"/>
        <end position="327"/>
    </location>
</feature>
<feature type="transmembrane region" description="Helical" evidence="6">
    <location>
        <begin position="231"/>
        <end position="253"/>
    </location>
</feature>
<dbReference type="GO" id="GO:0022857">
    <property type="term" value="F:transmembrane transporter activity"/>
    <property type="evidence" value="ECO:0007669"/>
    <property type="project" value="InterPro"/>
</dbReference>
<dbReference type="EMBL" id="PQGA01000005">
    <property type="protein sequence ID" value="POR52157.1"/>
    <property type="molecule type" value="Genomic_DNA"/>
</dbReference>